<protein>
    <submittedName>
        <fullName evidence="2">Uncharacterized protein</fullName>
    </submittedName>
</protein>
<organism evidence="2 3">
    <name type="scientific">Lasiosphaeria ovina</name>
    <dbReference type="NCBI Taxonomy" id="92902"/>
    <lineage>
        <taxon>Eukaryota</taxon>
        <taxon>Fungi</taxon>
        <taxon>Dikarya</taxon>
        <taxon>Ascomycota</taxon>
        <taxon>Pezizomycotina</taxon>
        <taxon>Sordariomycetes</taxon>
        <taxon>Sordariomycetidae</taxon>
        <taxon>Sordariales</taxon>
        <taxon>Lasiosphaeriaceae</taxon>
        <taxon>Lasiosphaeria</taxon>
    </lineage>
</organism>
<gene>
    <name evidence="2" type="ORF">B0T24DRAFT_98478</name>
</gene>
<proteinExistence type="predicted"/>
<evidence type="ECO:0000313" key="2">
    <source>
        <dbReference type="EMBL" id="KAK3361937.1"/>
    </source>
</evidence>
<dbReference type="Proteomes" id="UP001287356">
    <property type="component" value="Unassembled WGS sequence"/>
</dbReference>
<evidence type="ECO:0000313" key="3">
    <source>
        <dbReference type="Proteomes" id="UP001287356"/>
    </source>
</evidence>
<keyword evidence="3" id="KW-1185">Reference proteome</keyword>
<dbReference type="AlphaFoldDB" id="A0AAE0JUV4"/>
<feature type="compositionally biased region" description="Low complexity" evidence="1">
    <location>
        <begin position="23"/>
        <end position="33"/>
    </location>
</feature>
<reference evidence="2" key="2">
    <citation type="submission" date="2023-06" db="EMBL/GenBank/DDBJ databases">
        <authorList>
            <consortium name="Lawrence Berkeley National Laboratory"/>
            <person name="Haridas S."/>
            <person name="Hensen N."/>
            <person name="Bonometti L."/>
            <person name="Westerberg I."/>
            <person name="Brannstrom I.O."/>
            <person name="Guillou S."/>
            <person name="Cros-Aarteil S."/>
            <person name="Calhoun S."/>
            <person name="Kuo A."/>
            <person name="Mondo S."/>
            <person name="Pangilinan J."/>
            <person name="Riley R."/>
            <person name="Labutti K."/>
            <person name="Andreopoulos B."/>
            <person name="Lipzen A."/>
            <person name="Chen C."/>
            <person name="Yanf M."/>
            <person name="Daum C."/>
            <person name="Ng V."/>
            <person name="Clum A."/>
            <person name="Steindorff A."/>
            <person name="Ohm R."/>
            <person name="Martin F."/>
            <person name="Silar P."/>
            <person name="Natvig D."/>
            <person name="Lalanne C."/>
            <person name="Gautier V."/>
            <person name="Ament-Velasquez S.L."/>
            <person name="Kruys A."/>
            <person name="Hutchinson M.I."/>
            <person name="Powell A.J."/>
            <person name="Barry K."/>
            <person name="Miller A.N."/>
            <person name="Grigoriev I.V."/>
            <person name="Debuchy R."/>
            <person name="Gladieux P."/>
            <person name="Thoren M.H."/>
            <person name="Johannesson H."/>
        </authorList>
    </citation>
    <scope>NUCLEOTIDE SEQUENCE</scope>
    <source>
        <strain evidence="2">CBS 958.72</strain>
    </source>
</reference>
<feature type="region of interest" description="Disordered" evidence="1">
    <location>
        <begin position="23"/>
        <end position="51"/>
    </location>
</feature>
<evidence type="ECO:0000256" key="1">
    <source>
        <dbReference type="SAM" id="MobiDB-lite"/>
    </source>
</evidence>
<name>A0AAE0JUV4_9PEZI</name>
<reference evidence="2" key="1">
    <citation type="journal article" date="2023" name="Mol. Phylogenet. Evol.">
        <title>Genome-scale phylogeny and comparative genomics of the fungal order Sordariales.</title>
        <authorList>
            <person name="Hensen N."/>
            <person name="Bonometti L."/>
            <person name="Westerberg I."/>
            <person name="Brannstrom I.O."/>
            <person name="Guillou S."/>
            <person name="Cros-Aarteil S."/>
            <person name="Calhoun S."/>
            <person name="Haridas S."/>
            <person name="Kuo A."/>
            <person name="Mondo S."/>
            <person name="Pangilinan J."/>
            <person name="Riley R."/>
            <person name="LaButti K."/>
            <person name="Andreopoulos B."/>
            <person name="Lipzen A."/>
            <person name="Chen C."/>
            <person name="Yan M."/>
            <person name="Daum C."/>
            <person name="Ng V."/>
            <person name="Clum A."/>
            <person name="Steindorff A."/>
            <person name="Ohm R.A."/>
            <person name="Martin F."/>
            <person name="Silar P."/>
            <person name="Natvig D.O."/>
            <person name="Lalanne C."/>
            <person name="Gautier V."/>
            <person name="Ament-Velasquez S.L."/>
            <person name="Kruys A."/>
            <person name="Hutchinson M.I."/>
            <person name="Powell A.J."/>
            <person name="Barry K."/>
            <person name="Miller A.N."/>
            <person name="Grigoriev I.V."/>
            <person name="Debuchy R."/>
            <person name="Gladieux P."/>
            <person name="Hiltunen Thoren M."/>
            <person name="Johannesson H."/>
        </authorList>
    </citation>
    <scope>NUCLEOTIDE SEQUENCE</scope>
    <source>
        <strain evidence="2">CBS 958.72</strain>
    </source>
</reference>
<dbReference type="EMBL" id="JAULSN010000010">
    <property type="protein sequence ID" value="KAK3361937.1"/>
    <property type="molecule type" value="Genomic_DNA"/>
</dbReference>
<comment type="caution">
    <text evidence="2">The sequence shown here is derived from an EMBL/GenBank/DDBJ whole genome shotgun (WGS) entry which is preliminary data.</text>
</comment>
<sequence>MNRRIACGGIWGLALRYIRASSPSLSPSKRSQPTRWWAGASRSPRSYMTDTEPPFPSLTLGRYAAPQRAASNNLPTRNLLQTFSRGGAARAERWTKLSSFSRPAVNLTLPARNLRK</sequence>
<accession>A0AAE0JUV4</accession>